<name>A0NLJ2_ROSAI</name>
<dbReference type="Gene3D" id="3.30.420.10">
    <property type="entry name" value="Ribonuclease H-like superfamily/Ribonuclease H"/>
    <property type="match status" value="1"/>
</dbReference>
<feature type="compositionally biased region" description="Basic and acidic residues" evidence="1">
    <location>
        <begin position="62"/>
        <end position="72"/>
    </location>
</feature>
<dbReference type="PANTHER" id="PTHR47515">
    <property type="entry name" value="LOW CALCIUM RESPONSE LOCUS PROTEIN T"/>
    <property type="match status" value="1"/>
</dbReference>
<evidence type="ECO:0000259" key="2">
    <source>
        <dbReference type="PROSITE" id="PS50994"/>
    </source>
</evidence>
<dbReference type="PANTHER" id="PTHR47515:SF1">
    <property type="entry name" value="BLR2054 PROTEIN"/>
    <property type="match status" value="1"/>
</dbReference>
<dbReference type="InterPro" id="IPR001584">
    <property type="entry name" value="Integrase_cat-core"/>
</dbReference>
<evidence type="ECO:0000313" key="4">
    <source>
        <dbReference type="Proteomes" id="UP000004848"/>
    </source>
</evidence>
<accession>A0NLJ2</accession>
<proteinExistence type="predicted"/>
<gene>
    <name evidence="3" type="ORF">SIAM614_08923</name>
</gene>
<dbReference type="AlphaFoldDB" id="A0NLJ2"/>
<protein>
    <submittedName>
        <fullName evidence="3">Putative insertion element protein</fullName>
    </submittedName>
</protein>
<organism evidence="3 4">
    <name type="scientific">Roseibium aggregatum (strain ATCC 25650 / DSM 13394 / JCM 20685 / NBRC 16684 / NCIMB 2208 / IAM 12614 / B1)</name>
    <name type="common">Stappia aggregata</name>
    <dbReference type="NCBI Taxonomy" id="384765"/>
    <lineage>
        <taxon>Bacteria</taxon>
        <taxon>Pseudomonadati</taxon>
        <taxon>Pseudomonadota</taxon>
        <taxon>Alphaproteobacteria</taxon>
        <taxon>Hyphomicrobiales</taxon>
        <taxon>Stappiaceae</taxon>
        <taxon>Roseibium</taxon>
    </lineage>
</organism>
<dbReference type="GO" id="GO:0003676">
    <property type="term" value="F:nucleic acid binding"/>
    <property type="evidence" value="ECO:0007669"/>
    <property type="project" value="InterPro"/>
</dbReference>
<feature type="region of interest" description="Disordered" evidence="1">
    <location>
        <begin position="52"/>
        <end position="72"/>
    </location>
</feature>
<dbReference type="EMBL" id="AAUW01000001">
    <property type="protein sequence ID" value="EAV45937.1"/>
    <property type="molecule type" value="Genomic_DNA"/>
</dbReference>
<dbReference type="InterPro" id="IPR036397">
    <property type="entry name" value="RNaseH_sf"/>
</dbReference>
<feature type="domain" description="Integrase catalytic" evidence="2">
    <location>
        <begin position="1"/>
        <end position="62"/>
    </location>
</feature>
<dbReference type="Pfam" id="PF13683">
    <property type="entry name" value="rve_3"/>
    <property type="match status" value="1"/>
</dbReference>
<dbReference type="GO" id="GO:0015074">
    <property type="term" value="P:DNA integration"/>
    <property type="evidence" value="ECO:0007669"/>
    <property type="project" value="InterPro"/>
</dbReference>
<dbReference type="Proteomes" id="UP000004848">
    <property type="component" value="Unassembled WGS sequence"/>
</dbReference>
<evidence type="ECO:0000256" key="1">
    <source>
        <dbReference type="SAM" id="MobiDB-lite"/>
    </source>
</evidence>
<dbReference type="SUPFAM" id="SSF53098">
    <property type="entry name" value="Ribonuclease H-like"/>
    <property type="match status" value="1"/>
</dbReference>
<dbReference type="PROSITE" id="PS50994">
    <property type="entry name" value="INTEGRASE"/>
    <property type="match status" value="1"/>
</dbReference>
<reference evidence="3 4" key="1">
    <citation type="submission" date="2006-05" db="EMBL/GenBank/DDBJ databases">
        <authorList>
            <person name="King G."/>
            <person name="Ferriera S."/>
            <person name="Johnson J."/>
            <person name="Kravitz S."/>
            <person name="Beeson K."/>
            <person name="Sutton G."/>
            <person name="Rogers Y.-H."/>
            <person name="Friedman R."/>
            <person name="Frazier M."/>
            <person name="Venter J.C."/>
        </authorList>
    </citation>
    <scope>NUCLEOTIDE SEQUENCE [LARGE SCALE GENOMIC DNA]</scope>
    <source>
        <strain evidence="4">ATCC 25650 / DSM 13394 / JCM 20685 / NBRC 16684 / NCIMB 2208 / IAM 12614 / B1</strain>
    </source>
</reference>
<evidence type="ECO:0000313" key="3">
    <source>
        <dbReference type="EMBL" id="EAV45937.1"/>
    </source>
</evidence>
<comment type="caution">
    <text evidence="3">The sequence shown here is derived from an EMBL/GenBank/DDBJ whole genome shotgun (WGS) entry which is preliminary data.</text>
</comment>
<dbReference type="InterPro" id="IPR012337">
    <property type="entry name" value="RNaseH-like_sf"/>
</dbReference>
<sequence length="72" mass="8619">MQNGFVESFNGRLRDECLNEHLFRSYRHARDIIETWRIDYNLERPHTSLDGLTPHEFANQSSKDHTVNRAYL</sequence>
<dbReference type="OrthoDB" id="9813285at2"/>
<dbReference type="eggNOG" id="COG2801">
    <property type="taxonomic scope" value="Bacteria"/>
</dbReference>